<keyword evidence="3" id="KW-1185">Reference proteome</keyword>
<gene>
    <name evidence="2" type="ORF">EJ04DRAFT_66945</name>
</gene>
<dbReference type="EMBL" id="ML996244">
    <property type="protein sequence ID" value="KAF2729476.1"/>
    <property type="molecule type" value="Genomic_DNA"/>
</dbReference>
<comment type="caution">
    <text evidence="2">The sequence shown here is derived from an EMBL/GenBank/DDBJ whole genome shotgun (WGS) entry which is preliminary data.</text>
</comment>
<feature type="compositionally biased region" description="Basic and acidic residues" evidence="1">
    <location>
        <begin position="99"/>
        <end position="114"/>
    </location>
</feature>
<evidence type="ECO:0000313" key="2">
    <source>
        <dbReference type="EMBL" id="KAF2729476.1"/>
    </source>
</evidence>
<reference evidence="2" key="1">
    <citation type="journal article" date="2020" name="Stud. Mycol.">
        <title>101 Dothideomycetes genomes: a test case for predicting lifestyles and emergence of pathogens.</title>
        <authorList>
            <person name="Haridas S."/>
            <person name="Albert R."/>
            <person name="Binder M."/>
            <person name="Bloem J."/>
            <person name="Labutti K."/>
            <person name="Salamov A."/>
            <person name="Andreopoulos B."/>
            <person name="Baker S."/>
            <person name="Barry K."/>
            <person name="Bills G."/>
            <person name="Bluhm B."/>
            <person name="Cannon C."/>
            <person name="Castanera R."/>
            <person name="Culley D."/>
            <person name="Daum C."/>
            <person name="Ezra D."/>
            <person name="Gonzalez J."/>
            <person name="Henrissat B."/>
            <person name="Kuo A."/>
            <person name="Liang C."/>
            <person name="Lipzen A."/>
            <person name="Lutzoni F."/>
            <person name="Magnuson J."/>
            <person name="Mondo S."/>
            <person name="Nolan M."/>
            <person name="Ohm R."/>
            <person name="Pangilinan J."/>
            <person name="Park H.-J."/>
            <person name="Ramirez L."/>
            <person name="Alfaro M."/>
            <person name="Sun H."/>
            <person name="Tritt A."/>
            <person name="Yoshinaga Y."/>
            <person name="Zwiers L.-H."/>
            <person name="Turgeon B."/>
            <person name="Goodwin S."/>
            <person name="Spatafora J."/>
            <person name="Crous P."/>
            <person name="Grigoriev I."/>
        </authorList>
    </citation>
    <scope>NUCLEOTIDE SEQUENCE</scope>
    <source>
        <strain evidence="2">CBS 125425</strain>
    </source>
</reference>
<name>A0A9P4QRA4_9PLEO</name>
<feature type="region of interest" description="Disordered" evidence="1">
    <location>
        <begin position="69"/>
        <end position="122"/>
    </location>
</feature>
<evidence type="ECO:0000313" key="3">
    <source>
        <dbReference type="Proteomes" id="UP000799444"/>
    </source>
</evidence>
<protein>
    <submittedName>
        <fullName evidence="2">Uncharacterized protein</fullName>
    </submittedName>
</protein>
<proteinExistence type="predicted"/>
<sequence length="122" mass="13925">MFMQYICRSGGEGGDCTCRRRTSSWLKVGLFPRSPKAHVLRQSQPCLQCSCIFVIIASVKEVGRELSCKRQRSRGAQTEPNSKEVTIHNRNHAPSSPSECRKSERRECTQEQTRDYTVVTYP</sequence>
<organism evidence="2 3">
    <name type="scientific">Polyplosphaeria fusca</name>
    <dbReference type="NCBI Taxonomy" id="682080"/>
    <lineage>
        <taxon>Eukaryota</taxon>
        <taxon>Fungi</taxon>
        <taxon>Dikarya</taxon>
        <taxon>Ascomycota</taxon>
        <taxon>Pezizomycotina</taxon>
        <taxon>Dothideomycetes</taxon>
        <taxon>Pleosporomycetidae</taxon>
        <taxon>Pleosporales</taxon>
        <taxon>Tetraplosphaeriaceae</taxon>
        <taxon>Polyplosphaeria</taxon>
    </lineage>
</organism>
<dbReference type="Proteomes" id="UP000799444">
    <property type="component" value="Unassembled WGS sequence"/>
</dbReference>
<accession>A0A9P4QRA4</accession>
<dbReference type="AlphaFoldDB" id="A0A9P4QRA4"/>
<evidence type="ECO:0000256" key="1">
    <source>
        <dbReference type="SAM" id="MobiDB-lite"/>
    </source>
</evidence>